<dbReference type="AlphaFoldDB" id="A0A1G8GMH0"/>
<keyword evidence="13" id="KW-1185">Reference proteome</keyword>
<keyword evidence="6 10" id="KW-0472">Membrane</keyword>
<dbReference type="GO" id="GO:0005254">
    <property type="term" value="F:chloride channel activity"/>
    <property type="evidence" value="ECO:0007669"/>
    <property type="project" value="UniProtKB-KW"/>
</dbReference>
<keyword evidence="9" id="KW-0407">Ion channel</keyword>
<dbReference type="Proteomes" id="UP000199050">
    <property type="component" value="Unassembled WGS sequence"/>
</dbReference>
<gene>
    <name evidence="12" type="ORF">SAMN05216192_102140</name>
</gene>
<dbReference type="OrthoDB" id="9812438at2"/>
<evidence type="ECO:0000256" key="6">
    <source>
        <dbReference type="ARBA" id="ARBA00023136"/>
    </source>
</evidence>
<dbReference type="PROSITE" id="PS51202">
    <property type="entry name" value="RCK_C"/>
    <property type="match status" value="1"/>
</dbReference>
<dbReference type="GO" id="GO:0006813">
    <property type="term" value="P:potassium ion transport"/>
    <property type="evidence" value="ECO:0007669"/>
    <property type="project" value="InterPro"/>
</dbReference>
<dbReference type="InterPro" id="IPR001807">
    <property type="entry name" value="ClC"/>
</dbReference>
<feature type="transmembrane region" description="Helical" evidence="10">
    <location>
        <begin position="309"/>
        <end position="327"/>
    </location>
</feature>
<dbReference type="PANTHER" id="PTHR43427:SF6">
    <property type="entry name" value="CHLORIDE CHANNEL PROTEIN CLC-E"/>
    <property type="match status" value="1"/>
</dbReference>
<feature type="transmembrane region" description="Helical" evidence="10">
    <location>
        <begin position="61"/>
        <end position="81"/>
    </location>
</feature>
<keyword evidence="4 10" id="KW-1133">Transmembrane helix</keyword>
<feature type="domain" description="RCK C-terminal" evidence="11">
    <location>
        <begin position="437"/>
        <end position="518"/>
    </location>
</feature>
<keyword evidence="2" id="KW-0813">Transport</keyword>
<evidence type="ECO:0000313" key="12">
    <source>
        <dbReference type="EMBL" id="SDH95563.1"/>
    </source>
</evidence>
<protein>
    <submittedName>
        <fullName evidence="12">H+/Cl-antiporter ClcA</fullName>
    </submittedName>
</protein>
<feature type="transmembrane region" description="Helical" evidence="10">
    <location>
        <begin position="229"/>
        <end position="253"/>
    </location>
</feature>
<keyword evidence="3 10" id="KW-0812">Transmembrane</keyword>
<dbReference type="InterPro" id="IPR006037">
    <property type="entry name" value="RCK_C"/>
</dbReference>
<feature type="transmembrane region" description="Helical" evidence="10">
    <location>
        <begin position="333"/>
        <end position="353"/>
    </location>
</feature>
<dbReference type="Pfam" id="PF00654">
    <property type="entry name" value="Voltage_CLC"/>
    <property type="match status" value="1"/>
</dbReference>
<dbReference type="Gene3D" id="1.10.3080.10">
    <property type="entry name" value="Clc chloride channel"/>
    <property type="match status" value="1"/>
</dbReference>
<dbReference type="RefSeq" id="WP_090711827.1">
    <property type="nucleotide sequence ID" value="NZ_CBCSKY010000013.1"/>
</dbReference>
<evidence type="ECO:0000256" key="10">
    <source>
        <dbReference type="SAM" id="Phobius"/>
    </source>
</evidence>
<sequence>MNENDTRKSLNIWFDFKFRLLVGGIAVGVLSGVVVVFFRFVLEYVLEQVLIFYRYQLNHLWIVPLWFIVLIVSGWATGMLVKKQPAISGSGIPQVKAVLQNKLEVNWWKAVCAKFIGGSVSICAGLSLGREGPSIQIGALVAQGFSRLMRKTKTEEHMLITCGASAGLAAAFNAPIAGVIFALEEVHMNFSPLVMIAALASSLMADFVSKEFFGLNPVFHFSSISVIPLNQYFHLILLGVIVGAAGIGFNKGIYAFQDLYRKITWLPTHFRPVIPFVMAGILGLCLPSVLGGGNNLVNDLVAGAFQIKFLLIILAVKFLFTMFSYGSSAPGGIFLPMLVIGALIGVIYSKLMNGFIGAPVLTESSFLILAMAGLLTASLKAPITGIILITEMTGSFTNLLSTGVVCLAAYMTAELFRSYPVYEVLLERFLHQGRVTRSPESSESAAKIILEVPIHHGSLLDGLSIKEFSWPTQCLIVSVKRGSQDMIPYGELILRAGDYLTILTGDHNVPAVNESLGHAASISQFQ</sequence>
<feature type="transmembrane region" description="Helical" evidence="10">
    <location>
        <begin position="365"/>
        <end position="389"/>
    </location>
</feature>
<keyword evidence="7" id="KW-0869">Chloride channel</keyword>
<dbReference type="InterPro" id="IPR014743">
    <property type="entry name" value="Cl-channel_core"/>
</dbReference>
<dbReference type="GO" id="GO:0008324">
    <property type="term" value="F:monoatomic cation transmembrane transporter activity"/>
    <property type="evidence" value="ECO:0007669"/>
    <property type="project" value="InterPro"/>
</dbReference>
<evidence type="ECO:0000256" key="5">
    <source>
        <dbReference type="ARBA" id="ARBA00023065"/>
    </source>
</evidence>
<dbReference type="PANTHER" id="PTHR43427">
    <property type="entry name" value="CHLORIDE CHANNEL PROTEIN CLC-E"/>
    <property type="match status" value="1"/>
</dbReference>
<dbReference type="Pfam" id="PF02080">
    <property type="entry name" value="TrkA_C"/>
    <property type="match status" value="1"/>
</dbReference>
<reference evidence="13" key="1">
    <citation type="submission" date="2016-10" db="EMBL/GenBank/DDBJ databases">
        <authorList>
            <person name="Varghese N."/>
            <person name="Submissions S."/>
        </authorList>
    </citation>
    <scope>NUCLEOTIDE SEQUENCE [LARGE SCALE GENOMIC DNA]</scope>
    <source>
        <strain evidence="13">CGMCC 1.11012</strain>
    </source>
</reference>
<dbReference type="PRINTS" id="PR00762">
    <property type="entry name" value="CLCHANNEL"/>
</dbReference>
<organism evidence="12 13">
    <name type="scientific">Paenibacillus typhae</name>
    <dbReference type="NCBI Taxonomy" id="1174501"/>
    <lineage>
        <taxon>Bacteria</taxon>
        <taxon>Bacillati</taxon>
        <taxon>Bacillota</taxon>
        <taxon>Bacilli</taxon>
        <taxon>Bacillales</taxon>
        <taxon>Paenibacillaceae</taxon>
        <taxon>Paenibacillus</taxon>
    </lineage>
</organism>
<dbReference type="EMBL" id="FNDX01000002">
    <property type="protein sequence ID" value="SDH95563.1"/>
    <property type="molecule type" value="Genomic_DNA"/>
</dbReference>
<feature type="transmembrane region" description="Helical" evidence="10">
    <location>
        <begin position="395"/>
        <end position="413"/>
    </location>
</feature>
<evidence type="ECO:0000256" key="3">
    <source>
        <dbReference type="ARBA" id="ARBA00022692"/>
    </source>
</evidence>
<proteinExistence type="predicted"/>
<evidence type="ECO:0000256" key="7">
    <source>
        <dbReference type="ARBA" id="ARBA00023173"/>
    </source>
</evidence>
<feature type="transmembrane region" description="Helical" evidence="10">
    <location>
        <begin position="20"/>
        <end position="41"/>
    </location>
</feature>
<dbReference type="CDD" id="cd01031">
    <property type="entry name" value="EriC"/>
    <property type="match status" value="1"/>
</dbReference>
<feature type="transmembrane region" description="Helical" evidence="10">
    <location>
        <begin position="158"/>
        <end position="183"/>
    </location>
</feature>
<dbReference type="InterPro" id="IPR036721">
    <property type="entry name" value="RCK_C_sf"/>
</dbReference>
<evidence type="ECO:0000256" key="2">
    <source>
        <dbReference type="ARBA" id="ARBA00022448"/>
    </source>
</evidence>
<dbReference type="InterPro" id="IPR050368">
    <property type="entry name" value="ClC-type_chloride_channel"/>
</dbReference>
<dbReference type="Gene3D" id="3.30.70.1450">
    <property type="entry name" value="Regulator of K+ conductance, C-terminal domain"/>
    <property type="match status" value="1"/>
</dbReference>
<evidence type="ECO:0000256" key="9">
    <source>
        <dbReference type="ARBA" id="ARBA00023303"/>
    </source>
</evidence>
<accession>A0A1G8GMH0</accession>
<evidence type="ECO:0000256" key="8">
    <source>
        <dbReference type="ARBA" id="ARBA00023214"/>
    </source>
</evidence>
<keyword evidence="5" id="KW-0406">Ion transport</keyword>
<dbReference type="SUPFAM" id="SSF81340">
    <property type="entry name" value="Clc chloride channel"/>
    <property type="match status" value="1"/>
</dbReference>
<evidence type="ECO:0000256" key="4">
    <source>
        <dbReference type="ARBA" id="ARBA00022989"/>
    </source>
</evidence>
<comment type="subcellular location">
    <subcellularLocation>
        <location evidence="1">Membrane</location>
        <topology evidence="1">Multi-pass membrane protein</topology>
    </subcellularLocation>
</comment>
<feature type="transmembrane region" description="Helical" evidence="10">
    <location>
        <begin position="273"/>
        <end position="297"/>
    </location>
</feature>
<dbReference type="SUPFAM" id="SSF116726">
    <property type="entry name" value="TrkA C-terminal domain-like"/>
    <property type="match status" value="1"/>
</dbReference>
<evidence type="ECO:0000256" key="1">
    <source>
        <dbReference type="ARBA" id="ARBA00004141"/>
    </source>
</evidence>
<keyword evidence="8" id="KW-0868">Chloride</keyword>
<name>A0A1G8GMH0_9BACL</name>
<dbReference type="STRING" id="1174501.SAMN05216192_102140"/>
<dbReference type="GO" id="GO:0034707">
    <property type="term" value="C:chloride channel complex"/>
    <property type="evidence" value="ECO:0007669"/>
    <property type="project" value="UniProtKB-KW"/>
</dbReference>
<evidence type="ECO:0000259" key="11">
    <source>
        <dbReference type="PROSITE" id="PS51202"/>
    </source>
</evidence>
<evidence type="ECO:0000313" key="13">
    <source>
        <dbReference type="Proteomes" id="UP000199050"/>
    </source>
</evidence>